<dbReference type="Proteomes" id="UP000008744">
    <property type="component" value="Unassembled WGS sequence"/>
</dbReference>
<dbReference type="SUPFAM" id="SSF50494">
    <property type="entry name" value="Trypsin-like serine proteases"/>
    <property type="match status" value="1"/>
</dbReference>
<evidence type="ECO:0000256" key="5">
    <source>
        <dbReference type="ARBA" id="ARBA00023157"/>
    </source>
</evidence>
<keyword evidence="1" id="KW-0479">Metal-binding</keyword>
<proteinExistence type="inferred from homology"/>
<gene>
    <name evidence="12" type="primary">Dper\GL24386</name>
    <name evidence="12" type="ORF">Dper_GL24386</name>
</gene>
<dbReference type="FunFam" id="2.40.10.10:FF:000028">
    <property type="entry name" value="Serine protease easter"/>
    <property type="match status" value="1"/>
</dbReference>
<reference evidence="12 13" key="1">
    <citation type="journal article" date="2007" name="Nature">
        <title>Evolution of genes and genomes on the Drosophila phylogeny.</title>
        <authorList>
            <consortium name="Drosophila 12 Genomes Consortium"/>
            <person name="Clark A.G."/>
            <person name="Eisen M.B."/>
            <person name="Smith D.R."/>
            <person name="Bergman C.M."/>
            <person name="Oliver B."/>
            <person name="Markow T.A."/>
            <person name="Kaufman T.C."/>
            <person name="Kellis M."/>
            <person name="Gelbart W."/>
            <person name="Iyer V.N."/>
            <person name="Pollard D.A."/>
            <person name="Sackton T.B."/>
            <person name="Larracuente A.M."/>
            <person name="Singh N.D."/>
            <person name="Abad J.P."/>
            <person name="Abt D.N."/>
            <person name="Adryan B."/>
            <person name="Aguade M."/>
            <person name="Akashi H."/>
            <person name="Anderson W.W."/>
            <person name="Aquadro C.F."/>
            <person name="Ardell D.H."/>
            <person name="Arguello R."/>
            <person name="Artieri C.G."/>
            <person name="Barbash D.A."/>
            <person name="Barker D."/>
            <person name="Barsanti P."/>
            <person name="Batterham P."/>
            <person name="Batzoglou S."/>
            <person name="Begun D."/>
            <person name="Bhutkar A."/>
            <person name="Blanco E."/>
            <person name="Bosak S.A."/>
            <person name="Bradley R.K."/>
            <person name="Brand A.D."/>
            <person name="Brent M.R."/>
            <person name="Brooks A.N."/>
            <person name="Brown R.H."/>
            <person name="Butlin R.K."/>
            <person name="Caggese C."/>
            <person name="Calvi B.R."/>
            <person name="Bernardo de Carvalho A."/>
            <person name="Caspi A."/>
            <person name="Castrezana S."/>
            <person name="Celniker S.E."/>
            <person name="Chang J.L."/>
            <person name="Chapple C."/>
            <person name="Chatterji S."/>
            <person name="Chinwalla A."/>
            <person name="Civetta A."/>
            <person name="Clifton S.W."/>
            <person name="Comeron J.M."/>
            <person name="Costello J.C."/>
            <person name="Coyne J.A."/>
            <person name="Daub J."/>
            <person name="David R.G."/>
            <person name="Delcher A.L."/>
            <person name="Delehaunty K."/>
            <person name="Do C.B."/>
            <person name="Ebling H."/>
            <person name="Edwards K."/>
            <person name="Eickbush T."/>
            <person name="Evans J.D."/>
            <person name="Filipski A."/>
            <person name="Findeiss S."/>
            <person name="Freyhult E."/>
            <person name="Fulton L."/>
            <person name="Fulton R."/>
            <person name="Garcia A.C."/>
            <person name="Gardiner A."/>
            <person name="Garfield D.A."/>
            <person name="Garvin B.E."/>
            <person name="Gibson G."/>
            <person name="Gilbert D."/>
            <person name="Gnerre S."/>
            <person name="Godfrey J."/>
            <person name="Good R."/>
            <person name="Gotea V."/>
            <person name="Gravely B."/>
            <person name="Greenberg A.J."/>
            <person name="Griffiths-Jones S."/>
            <person name="Gross S."/>
            <person name="Guigo R."/>
            <person name="Gustafson E.A."/>
            <person name="Haerty W."/>
            <person name="Hahn M.W."/>
            <person name="Halligan D.L."/>
            <person name="Halpern A.L."/>
            <person name="Halter G.M."/>
            <person name="Han M.V."/>
            <person name="Heger A."/>
            <person name="Hillier L."/>
            <person name="Hinrichs A.S."/>
            <person name="Holmes I."/>
            <person name="Hoskins R.A."/>
            <person name="Hubisz M.J."/>
            <person name="Hultmark D."/>
            <person name="Huntley M.A."/>
            <person name="Jaffe D.B."/>
            <person name="Jagadeeshan S."/>
            <person name="Jeck W.R."/>
            <person name="Johnson J."/>
            <person name="Jones C.D."/>
            <person name="Jordan W.C."/>
            <person name="Karpen G.H."/>
            <person name="Kataoka E."/>
            <person name="Keightley P.D."/>
            <person name="Kheradpour P."/>
            <person name="Kirkness E.F."/>
            <person name="Koerich L.B."/>
            <person name="Kristiansen K."/>
            <person name="Kudrna D."/>
            <person name="Kulathinal R.J."/>
            <person name="Kumar S."/>
            <person name="Kwok R."/>
            <person name="Lander E."/>
            <person name="Langley C.H."/>
            <person name="Lapoint R."/>
            <person name="Lazzaro B.P."/>
            <person name="Lee S.J."/>
            <person name="Levesque L."/>
            <person name="Li R."/>
            <person name="Lin C.F."/>
            <person name="Lin M.F."/>
            <person name="Lindblad-Toh K."/>
            <person name="Llopart A."/>
            <person name="Long M."/>
            <person name="Low L."/>
            <person name="Lozovsky E."/>
            <person name="Lu J."/>
            <person name="Luo M."/>
            <person name="Machado C.A."/>
            <person name="Makalowski W."/>
            <person name="Marzo M."/>
            <person name="Matsuda M."/>
            <person name="Matzkin L."/>
            <person name="McAllister B."/>
            <person name="McBride C.S."/>
            <person name="McKernan B."/>
            <person name="McKernan K."/>
            <person name="Mendez-Lago M."/>
            <person name="Minx P."/>
            <person name="Mollenhauer M.U."/>
            <person name="Montooth K."/>
            <person name="Mount S.M."/>
            <person name="Mu X."/>
            <person name="Myers E."/>
            <person name="Negre B."/>
            <person name="Newfeld S."/>
            <person name="Nielsen R."/>
            <person name="Noor M.A."/>
            <person name="O'Grady P."/>
            <person name="Pachter L."/>
            <person name="Papaceit M."/>
            <person name="Parisi M.J."/>
            <person name="Parisi M."/>
            <person name="Parts L."/>
            <person name="Pedersen J.S."/>
            <person name="Pesole G."/>
            <person name="Phillippy A.M."/>
            <person name="Ponting C.P."/>
            <person name="Pop M."/>
            <person name="Porcelli D."/>
            <person name="Powell J.R."/>
            <person name="Prohaska S."/>
            <person name="Pruitt K."/>
            <person name="Puig M."/>
            <person name="Quesneville H."/>
            <person name="Ram K.R."/>
            <person name="Rand D."/>
            <person name="Rasmussen M.D."/>
            <person name="Reed L.K."/>
            <person name="Reenan R."/>
            <person name="Reily A."/>
            <person name="Remington K.A."/>
            <person name="Rieger T.T."/>
            <person name="Ritchie M.G."/>
            <person name="Robin C."/>
            <person name="Rogers Y.H."/>
            <person name="Rohde C."/>
            <person name="Rozas J."/>
            <person name="Rubenfield M.J."/>
            <person name="Ruiz A."/>
            <person name="Russo S."/>
            <person name="Salzberg S.L."/>
            <person name="Sanchez-Gracia A."/>
            <person name="Saranga D.J."/>
            <person name="Sato H."/>
            <person name="Schaeffer S.W."/>
            <person name="Schatz M.C."/>
            <person name="Schlenke T."/>
            <person name="Schwartz R."/>
            <person name="Segarra C."/>
            <person name="Singh R.S."/>
            <person name="Sirot L."/>
            <person name="Sirota M."/>
            <person name="Sisneros N.B."/>
            <person name="Smith C.D."/>
            <person name="Smith T.F."/>
            <person name="Spieth J."/>
            <person name="Stage D.E."/>
            <person name="Stark A."/>
            <person name="Stephan W."/>
            <person name="Strausberg R.L."/>
            <person name="Strempel S."/>
            <person name="Sturgill D."/>
            <person name="Sutton G."/>
            <person name="Sutton G.G."/>
            <person name="Tao W."/>
            <person name="Teichmann S."/>
            <person name="Tobari Y.N."/>
            <person name="Tomimura Y."/>
            <person name="Tsolas J.M."/>
            <person name="Valente V.L."/>
            <person name="Venter E."/>
            <person name="Venter J.C."/>
            <person name="Vicario S."/>
            <person name="Vieira F.G."/>
            <person name="Vilella A.J."/>
            <person name="Villasante A."/>
            <person name="Walenz B."/>
            <person name="Wang J."/>
            <person name="Wasserman M."/>
            <person name="Watts T."/>
            <person name="Wilson D."/>
            <person name="Wilson R.K."/>
            <person name="Wing R.A."/>
            <person name="Wolfner M.F."/>
            <person name="Wong A."/>
            <person name="Wong G.K."/>
            <person name="Wu C.I."/>
            <person name="Wu G."/>
            <person name="Yamamoto D."/>
            <person name="Yang H.P."/>
            <person name="Yang S.P."/>
            <person name="Yorke J.A."/>
            <person name="Yoshida K."/>
            <person name="Zdobnov E."/>
            <person name="Zhang P."/>
            <person name="Zhang Y."/>
            <person name="Zimin A.V."/>
            <person name="Baldwin J."/>
            <person name="Abdouelleil A."/>
            <person name="Abdulkadir J."/>
            <person name="Abebe A."/>
            <person name="Abera B."/>
            <person name="Abreu J."/>
            <person name="Acer S.C."/>
            <person name="Aftuck L."/>
            <person name="Alexander A."/>
            <person name="An P."/>
            <person name="Anderson E."/>
            <person name="Anderson S."/>
            <person name="Arachi H."/>
            <person name="Azer M."/>
            <person name="Bachantsang P."/>
            <person name="Barry A."/>
            <person name="Bayul T."/>
            <person name="Berlin A."/>
            <person name="Bessette D."/>
            <person name="Bloom T."/>
            <person name="Blye J."/>
            <person name="Boguslavskiy L."/>
            <person name="Bonnet C."/>
            <person name="Boukhgalter B."/>
            <person name="Bourzgui I."/>
            <person name="Brown A."/>
            <person name="Cahill P."/>
            <person name="Channer S."/>
            <person name="Cheshatsang Y."/>
            <person name="Chuda L."/>
            <person name="Citroen M."/>
            <person name="Collymore A."/>
            <person name="Cooke P."/>
            <person name="Costello M."/>
            <person name="D'Aco K."/>
            <person name="Daza R."/>
            <person name="De Haan G."/>
            <person name="DeGray S."/>
            <person name="DeMaso C."/>
            <person name="Dhargay N."/>
            <person name="Dooley K."/>
            <person name="Dooley E."/>
            <person name="Doricent M."/>
            <person name="Dorje P."/>
            <person name="Dorjee K."/>
            <person name="Dupes A."/>
            <person name="Elong R."/>
            <person name="Falk J."/>
            <person name="Farina A."/>
            <person name="Faro S."/>
            <person name="Ferguson D."/>
            <person name="Fisher S."/>
            <person name="Foley C.D."/>
            <person name="Franke A."/>
            <person name="Friedrich D."/>
            <person name="Gadbois L."/>
            <person name="Gearin G."/>
            <person name="Gearin C.R."/>
            <person name="Giannoukos G."/>
            <person name="Goode T."/>
            <person name="Graham J."/>
            <person name="Grandbois E."/>
            <person name="Grewal S."/>
            <person name="Gyaltsen K."/>
            <person name="Hafez N."/>
            <person name="Hagos B."/>
            <person name="Hall J."/>
            <person name="Henson C."/>
            <person name="Hollinger A."/>
            <person name="Honan T."/>
            <person name="Huard M.D."/>
            <person name="Hughes L."/>
            <person name="Hurhula B."/>
            <person name="Husby M.E."/>
            <person name="Kamat A."/>
            <person name="Kanga B."/>
            <person name="Kashin S."/>
            <person name="Khazanovich D."/>
            <person name="Kisner P."/>
            <person name="Lance K."/>
            <person name="Lara M."/>
            <person name="Lee W."/>
            <person name="Lennon N."/>
            <person name="Letendre F."/>
            <person name="LeVine R."/>
            <person name="Lipovsky A."/>
            <person name="Liu X."/>
            <person name="Liu J."/>
            <person name="Liu S."/>
            <person name="Lokyitsang T."/>
            <person name="Lokyitsang Y."/>
            <person name="Lubonja R."/>
            <person name="Lui A."/>
            <person name="MacDonald P."/>
            <person name="Magnisalis V."/>
            <person name="Maru K."/>
            <person name="Matthews C."/>
            <person name="McCusker W."/>
            <person name="McDonough S."/>
            <person name="Mehta T."/>
            <person name="Meldrim J."/>
            <person name="Meneus L."/>
            <person name="Mihai O."/>
            <person name="Mihalev A."/>
            <person name="Mihova T."/>
            <person name="Mittelman R."/>
            <person name="Mlenga V."/>
            <person name="Montmayeur A."/>
            <person name="Mulrain L."/>
            <person name="Navidi A."/>
            <person name="Naylor J."/>
            <person name="Negash T."/>
            <person name="Nguyen T."/>
            <person name="Nguyen N."/>
            <person name="Nicol R."/>
            <person name="Norbu C."/>
            <person name="Norbu N."/>
            <person name="Novod N."/>
            <person name="O'Neill B."/>
            <person name="Osman S."/>
            <person name="Markiewicz E."/>
            <person name="Oyono O.L."/>
            <person name="Patti C."/>
            <person name="Phunkhang P."/>
            <person name="Pierre F."/>
            <person name="Priest M."/>
            <person name="Raghuraman S."/>
            <person name="Rege F."/>
            <person name="Reyes R."/>
            <person name="Rise C."/>
            <person name="Rogov P."/>
            <person name="Ross K."/>
            <person name="Ryan E."/>
            <person name="Settipalli S."/>
            <person name="Shea T."/>
            <person name="Sherpa N."/>
            <person name="Shi L."/>
            <person name="Shih D."/>
            <person name="Sparrow T."/>
            <person name="Spaulding J."/>
            <person name="Stalker J."/>
            <person name="Stange-Thomann N."/>
            <person name="Stavropoulos S."/>
            <person name="Stone C."/>
            <person name="Strader C."/>
            <person name="Tesfaye S."/>
            <person name="Thomson T."/>
            <person name="Thoulutsang Y."/>
            <person name="Thoulutsang D."/>
            <person name="Topham K."/>
            <person name="Topping I."/>
            <person name="Tsamla T."/>
            <person name="Vassiliev H."/>
            <person name="Vo A."/>
            <person name="Wangchuk T."/>
            <person name="Wangdi T."/>
            <person name="Weiand M."/>
            <person name="Wilkinson J."/>
            <person name="Wilson A."/>
            <person name="Yadav S."/>
            <person name="Young G."/>
            <person name="Yu Q."/>
            <person name="Zembek L."/>
            <person name="Zhong D."/>
            <person name="Zimmer A."/>
            <person name="Zwirko Z."/>
            <person name="Jaffe D.B."/>
            <person name="Alvarez P."/>
            <person name="Brockman W."/>
            <person name="Butler J."/>
            <person name="Chin C."/>
            <person name="Gnerre S."/>
            <person name="Grabherr M."/>
            <person name="Kleber M."/>
            <person name="Mauceli E."/>
            <person name="MacCallum I."/>
        </authorList>
    </citation>
    <scope>NUCLEOTIDE SEQUENCE [LARGE SCALE GENOMIC DNA]</scope>
    <source>
        <strain evidence="13">MSH-3 / Tucson 14011-0111.49</strain>
    </source>
</reference>
<keyword evidence="5" id="KW-1015">Disulfide bond</keyword>
<dbReference type="PROSITE" id="PS00134">
    <property type="entry name" value="TRYPSIN_HIS"/>
    <property type="match status" value="1"/>
</dbReference>
<protein>
    <submittedName>
        <fullName evidence="12">GL24386</fullName>
    </submittedName>
</protein>
<dbReference type="PROSITE" id="PS00135">
    <property type="entry name" value="TRYPSIN_SER"/>
    <property type="match status" value="1"/>
</dbReference>
<dbReference type="GO" id="GO:0046872">
    <property type="term" value="F:metal ion binding"/>
    <property type="evidence" value="ECO:0007669"/>
    <property type="project" value="UniProtKB-KW"/>
</dbReference>
<evidence type="ECO:0000256" key="3">
    <source>
        <dbReference type="ARBA" id="ARBA00022837"/>
    </source>
</evidence>
<dbReference type="PANTHER" id="PTHR24258:SF136">
    <property type="entry name" value="GH06673P-RELATED"/>
    <property type="match status" value="1"/>
</dbReference>
<evidence type="ECO:0000256" key="1">
    <source>
        <dbReference type="ARBA" id="ARBA00022723"/>
    </source>
</evidence>
<dbReference type="OMA" id="WEDNVAP"/>
<keyword evidence="8" id="KW-0720">Serine protease</keyword>
<keyword evidence="3" id="KW-0106">Calcium</keyword>
<evidence type="ECO:0000259" key="11">
    <source>
        <dbReference type="PROSITE" id="PS50240"/>
    </source>
</evidence>
<dbReference type="Gene3D" id="2.40.10.10">
    <property type="entry name" value="Trypsin-like serine proteases"/>
    <property type="match status" value="1"/>
</dbReference>
<dbReference type="eggNOG" id="KOG3627">
    <property type="taxonomic scope" value="Eukaryota"/>
</dbReference>
<evidence type="ECO:0000256" key="10">
    <source>
        <dbReference type="SAM" id="SignalP"/>
    </source>
</evidence>
<dbReference type="SMART" id="SM00020">
    <property type="entry name" value="Tryp_SPc"/>
    <property type="match status" value="1"/>
</dbReference>
<dbReference type="GO" id="GO:0006508">
    <property type="term" value="P:proteolysis"/>
    <property type="evidence" value="ECO:0007669"/>
    <property type="project" value="UniProtKB-KW"/>
</dbReference>
<dbReference type="PRINTS" id="PR00722">
    <property type="entry name" value="CHYMOTRYPSIN"/>
</dbReference>
<evidence type="ECO:0000256" key="7">
    <source>
        <dbReference type="ARBA" id="ARBA00024195"/>
    </source>
</evidence>
<evidence type="ECO:0000313" key="13">
    <source>
        <dbReference type="Proteomes" id="UP000008744"/>
    </source>
</evidence>
<dbReference type="MEROPS" id="S01.A31"/>
<dbReference type="InterPro" id="IPR001254">
    <property type="entry name" value="Trypsin_dom"/>
</dbReference>
<dbReference type="STRING" id="7234.B4G5L1"/>
<evidence type="ECO:0000256" key="4">
    <source>
        <dbReference type="ARBA" id="ARBA00023145"/>
    </source>
</evidence>
<dbReference type="PANTHER" id="PTHR24258">
    <property type="entry name" value="SERINE PROTEASE-RELATED"/>
    <property type="match status" value="1"/>
</dbReference>
<evidence type="ECO:0000256" key="2">
    <source>
        <dbReference type="ARBA" id="ARBA00022729"/>
    </source>
</evidence>
<dbReference type="PROSITE" id="PS50240">
    <property type="entry name" value="TRYPSIN_DOM"/>
    <property type="match status" value="1"/>
</dbReference>
<dbReference type="EMBL" id="CH479179">
    <property type="protein sequence ID" value="EDW24877.1"/>
    <property type="molecule type" value="Genomic_DNA"/>
</dbReference>
<keyword evidence="8" id="KW-0645">Protease</keyword>
<dbReference type="GO" id="GO:0004252">
    <property type="term" value="F:serine-type endopeptidase activity"/>
    <property type="evidence" value="ECO:0007669"/>
    <property type="project" value="InterPro"/>
</dbReference>
<dbReference type="InterPro" id="IPR018114">
    <property type="entry name" value="TRYPSIN_HIS"/>
</dbReference>
<keyword evidence="2 10" id="KW-0732">Signal</keyword>
<evidence type="ECO:0000256" key="6">
    <source>
        <dbReference type="ARBA" id="ARBA00023180"/>
    </source>
</evidence>
<keyword evidence="8" id="KW-0378">Hydrolase</keyword>
<dbReference type="InterPro" id="IPR001314">
    <property type="entry name" value="Peptidase_S1A"/>
</dbReference>
<evidence type="ECO:0000256" key="8">
    <source>
        <dbReference type="RuleBase" id="RU363034"/>
    </source>
</evidence>
<evidence type="ECO:0000256" key="9">
    <source>
        <dbReference type="SAM" id="MobiDB-lite"/>
    </source>
</evidence>
<dbReference type="InterPro" id="IPR033116">
    <property type="entry name" value="TRYPSIN_SER"/>
</dbReference>
<sequence>MEKLRPSSPSLQWLFCLICLVLCGVGVNGQYWDNGGSQAQWGFGTDTQPEQNRWDYGYNNQWPPGYFNAYYRPPPPCGAPPPGPPPPGPPPPGPPPGCPGGPRPVQPPRGDGGGGGNKYWHAPHRPPPDHHRNFHNIFLNTEQKVDAQNYNQTAEMEDLQDDFNGRSIVAPGQYPHMAALGFRNENHEIDYKCGGSLISEYFVLTAAHCLTTHGTAPDVVKIGDIKLKEWENDVAPQRRRVAQIYLYPLYNTTFYYHDIGLIQLNRPVEYTWFVKPVRLWARHEIPYNKLHSMGYGSTGFAQAQTNILTELDLSVVPLEKCNSTLPADESAPEGILSSQICAHDYEKNRDTCQGDSGGPLQLNLERRRRRRHRSGRHFRYYLVGITSYGTYCRSEFPVGKSKKKRNSKDSTSSNAGSGEGDEKKKKDGGGGGGGKKKGGVGKSIGCDIFNDAAMENAYYVCHNVQDVLKSRGFAWPDGQKKKKKGKR</sequence>
<dbReference type="Pfam" id="PF00089">
    <property type="entry name" value="Trypsin"/>
    <property type="match status" value="1"/>
</dbReference>
<keyword evidence="6" id="KW-0325">Glycoprotein</keyword>
<comment type="similarity">
    <text evidence="7">Belongs to the peptidase S1 family. CLIP subfamily.</text>
</comment>
<dbReference type="HOGENOM" id="CLU_048652_0_0_1"/>
<organism evidence="13">
    <name type="scientific">Drosophila persimilis</name>
    <name type="common">Fruit fly</name>
    <dbReference type="NCBI Taxonomy" id="7234"/>
    <lineage>
        <taxon>Eukaryota</taxon>
        <taxon>Metazoa</taxon>
        <taxon>Ecdysozoa</taxon>
        <taxon>Arthropoda</taxon>
        <taxon>Hexapoda</taxon>
        <taxon>Insecta</taxon>
        <taxon>Pterygota</taxon>
        <taxon>Neoptera</taxon>
        <taxon>Endopterygota</taxon>
        <taxon>Diptera</taxon>
        <taxon>Brachycera</taxon>
        <taxon>Muscomorpha</taxon>
        <taxon>Ephydroidea</taxon>
        <taxon>Drosophilidae</taxon>
        <taxon>Drosophila</taxon>
        <taxon>Sophophora</taxon>
    </lineage>
</organism>
<feature type="signal peptide" evidence="10">
    <location>
        <begin position="1"/>
        <end position="29"/>
    </location>
</feature>
<dbReference type="CDD" id="cd00190">
    <property type="entry name" value="Tryp_SPc"/>
    <property type="match status" value="1"/>
</dbReference>
<name>B4G5L1_DROPE</name>
<dbReference type="OrthoDB" id="6380398at2759"/>
<feature type="compositionally biased region" description="Pro residues" evidence="9">
    <location>
        <begin position="81"/>
        <end position="107"/>
    </location>
</feature>
<feature type="domain" description="Peptidase S1" evidence="11">
    <location>
        <begin position="162"/>
        <end position="392"/>
    </location>
</feature>
<feature type="region of interest" description="Disordered" evidence="9">
    <location>
        <begin position="399"/>
        <end position="442"/>
    </location>
</feature>
<feature type="chain" id="PRO_5002806134" evidence="10">
    <location>
        <begin position="30"/>
        <end position="487"/>
    </location>
</feature>
<accession>B4G5L1</accession>
<dbReference type="PhylomeDB" id="B4G5L1"/>
<dbReference type="InterPro" id="IPR009003">
    <property type="entry name" value="Peptidase_S1_PA"/>
</dbReference>
<dbReference type="AlphaFoldDB" id="B4G5L1"/>
<dbReference type="InterPro" id="IPR043504">
    <property type="entry name" value="Peptidase_S1_PA_chymotrypsin"/>
</dbReference>
<keyword evidence="4" id="KW-0865">Zymogen</keyword>
<feature type="region of interest" description="Disordered" evidence="9">
    <location>
        <begin position="350"/>
        <end position="369"/>
    </location>
</feature>
<keyword evidence="13" id="KW-1185">Reference proteome</keyword>
<evidence type="ECO:0000313" key="12">
    <source>
        <dbReference type="EMBL" id="EDW24877.1"/>
    </source>
</evidence>
<feature type="region of interest" description="Disordered" evidence="9">
    <location>
        <begin position="81"/>
        <end position="134"/>
    </location>
</feature>